<keyword evidence="6" id="KW-0436">Ligase</keyword>
<comment type="caution">
    <text evidence="6">The sequence shown here is derived from an EMBL/GenBank/DDBJ whole genome shotgun (WGS) entry which is preliminary data.</text>
</comment>
<keyword evidence="3 4" id="KW-0067">ATP-binding</keyword>
<dbReference type="PANTHER" id="PTHR23407:SF1">
    <property type="entry name" value="5-FORMYLTETRAHYDROFOLATE CYCLO-LIGASE"/>
    <property type="match status" value="1"/>
</dbReference>
<dbReference type="GO" id="GO:0009396">
    <property type="term" value="P:folic acid-containing compound biosynthetic process"/>
    <property type="evidence" value="ECO:0007669"/>
    <property type="project" value="TreeGrafter"/>
</dbReference>
<evidence type="ECO:0000256" key="1">
    <source>
        <dbReference type="ARBA" id="ARBA00010638"/>
    </source>
</evidence>
<gene>
    <name evidence="6" type="ORF">C3729_08975</name>
</gene>
<dbReference type="Proteomes" id="UP000238565">
    <property type="component" value="Unassembled WGS sequence"/>
</dbReference>
<dbReference type="InterPro" id="IPR037171">
    <property type="entry name" value="NagB/RpiA_transferase-like"/>
</dbReference>
<dbReference type="RefSeq" id="WP_104793846.1">
    <property type="nucleotide sequence ID" value="NZ_PTPZ01000005.1"/>
</dbReference>
<dbReference type="InterPro" id="IPR002698">
    <property type="entry name" value="FTHF_cligase"/>
</dbReference>
<comment type="catalytic activity">
    <reaction evidence="5">
        <text>(6S)-5-formyl-5,6,7,8-tetrahydrofolate + ATP = (6R)-5,10-methenyltetrahydrofolate + ADP + phosphate</text>
        <dbReference type="Rhea" id="RHEA:10488"/>
        <dbReference type="ChEBI" id="CHEBI:30616"/>
        <dbReference type="ChEBI" id="CHEBI:43474"/>
        <dbReference type="ChEBI" id="CHEBI:57455"/>
        <dbReference type="ChEBI" id="CHEBI:57457"/>
        <dbReference type="ChEBI" id="CHEBI:456216"/>
        <dbReference type="EC" id="6.3.3.2"/>
    </reaction>
</comment>
<proteinExistence type="inferred from homology"/>
<dbReference type="GO" id="GO:0046872">
    <property type="term" value="F:metal ion binding"/>
    <property type="evidence" value="ECO:0007669"/>
    <property type="project" value="UniProtKB-KW"/>
</dbReference>
<keyword evidence="5" id="KW-0460">Magnesium</keyword>
<comment type="similarity">
    <text evidence="1 5">Belongs to the 5-formyltetrahydrofolate cyclo-ligase family.</text>
</comment>
<evidence type="ECO:0000256" key="5">
    <source>
        <dbReference type="RuleBase" id="RU361279"/>
    </source>
</evidence>
<evidence type="ECO:0000313" key="7">
    <source>
        <dbReference type="Proteomes" id="UP000238565"/>
    </source>
</evidence>
<dbReference type="EMBL" id="PTPZ01000005">
    <property type="protein sequence ID" value="PPZ91137.1"/>
    <property type="molecule type" value="Genomic_DNA"/>
</dbReference>
<dbReference type="PANTHER" id="PTHR23407">
    <property type="entry name" value="ATPASE INHIBITOR/5-FORMYLTETRAHYDROFOLATE CYCLO-LIGASE"/>
    <property type="match status" value="1"/>
</dbReference>
<evidence type="ECO:0000313" key="6">
    <source>
        <dbReference type="EMBL" id="PPZ91137.1"/>
    </source>
</evidence>
<dbReference type="InterPro" id="IPR024185">
    <property type="entry name" value="FTHF_cligase-like_sf"/>
</dbReference>
<dbReference type="GO" id="GO:0035999">
    <property type="term" value="P:tetrahydrofolate interconversion"/>
    <property type="evidence" value="ECO:0007669"/>
    <property type="project" value="TreeGrafter"/>
</dbReference>
<reference evidence="6 7" key="1">
    <citation type="submission" date="2018-02" db="EMBL/GenBank/DDBJ databases">
        <title>Draft genome sequence of bacterial isolates from marine environment.</title>
        <authorList>
            <person name="Singh S.K."/>
            <person name="Hill R."/>
            <person name="Major S."/>
            <person name="Cai H."/>
            <person name="Li Y."/>
        </authorList>
    </citation>
    <scope>NUCLEOTIDE SEQUENCE [LARGE SCALE GENOMIC DNA]</scope>
    <source>
        <strain evidence="6 7">IMET F</strain>
    </source>
</reference>
<dbReference type="GO" id="GO:0005524">
    <property type="term" value="F:ATP binding"/>
    <property type="evidence" value="ECO:0007669"/>
    <property type="project" value="UniProtKB-KW"/>
</dbReference>
<evidence type="ECO:0000256" key="3">
    <source>
        <dbReference type="ARBA" id="ARBA00022840"/>
    </source>
</evidence>
<protein>
    <recommendedName>
        <fullName evidence="5">5-formyltetrahydrofolate cyclo-ligase</fullName>
        <ecNumber evidence="5">6.3.3.2</ecNumber>
    </recommendedName>
</protein>
<organism evidence="6 7">
    <name type="scientific">Cloacibacterium normanense</name>
    <dbReference type="NCBI Taxonomy" id="237258"/>
    <lineage>
        <taxon>Bacteria</taxon>
        <taxon>Pseudomonadati</taxon>
        <taxon>Bacteroidota</taxon>
        <taxon>Flavobacteriia</taxon>
        <taxon>Flavobacteriales</taxon>
        <taxon>Weeksellaceae</taxon>
    </lineage>
</organism>
<comment type="cofactor">
    <cofactor evidence="5">
        <name>Mg(2+)</name>
        <dbReference type="ChEBI" id="CHEBI:18420"/>
    </cofactor>
</comment>
<accession>A0A2S7I3J4</accession>
<evidence type="ECO:0000256" key="2">
    <source>
        <dbReference type="ARBA" id="ARBA00022741"/>
    </source>
</evidence>
<dbReference type="EC" id="6.3.3.2" evidence="5"/>
<sequence>MLKKDLRKKYMDLRKTLSKDEVLSLSQKIFENFFLQFDVLENQKLHIFFPIEKLNEINTKIFINYFFEKNIQVFVPKMVGNKIISIQIKPDTIFLQNSWGILEPESNENESDAFDYVITPLLYCDASGNRIGYGKGFYDQFFAGINHDAKKIGVNYFSPTDSIDDVSLQDVKLDYLVTPTEVLSFGFTSISTK</sequence>
<dbReference type="Pfam" id="PF01812">
    <property type="entry name" value="5-FTHF_cyc-lig"/>
    <property type="match status" value="1"/>
</dbReference>
<keyword evidence="2 4" id="KW-0547">Nucleotide-binding</keyword>
<dbReference type="SUPFAM" id="SSF100950">
    <property type="entry name" value="NagB/RpiA/CoA transferase-like"/>
    <property type="match status" value="1"/>
</dbReference>
<dbReference type="NCBIfam" id="TIGR02727">
    <property type="entry name" value="MTHFS_bact"/>
    <property type="match status" value="1"/>
</dbReference>
<feature type="binding site" evidence="4">
    <location>
        <position position="56"/>
    </location>
    <ligand>
        <name>substrate</name>
    </ligand>
</feature>
<dbReference type="AlphaFoldDB" id="A0A2S7I3J4"/>
<feature type="binding site" evidence="4">
    <location>
        <begin position="3"/>
        <end position="7"/>
    </location>
    <ligand>
        <name>ATP</name>
        <dbReference type="ChEBI" id="CHEBI:30616"/>
    </ligand>
</feature>
<evidence type="ECO:0000256" key="4">
    <source>
        <dbReference type="PIRSR" id="PIRSR006806-1"/>
    </source>
</evidence>
<keyword evidence="5" id="KW-0479">Metal-binding</keyword>
<dbReference type="PIRSF" id="PIRSF006806">
    <property type="entry name" value="FTHF_cligase"/>
    <property type="match status" value="1"/>
</dbReference>
<dbReference type="Gene3D" id="3.40.50.10420">
    <property type="entry name" value="NagB/RpiA/CoA transferase-like"/>
    <property type="match status" value="1"/>
</dbReference>
<name>A0A2S7I3J4_9FLAO</name>
<dbReference type="GO" id="GO:0030272">
    <property type="term" value="F:5-formyltetrahydrofolate cyclo-ligase activity"/>
    <property type="evidence" value="ECO:0007669"/>
    <property type="project" value="UniProtKB-EC"/>
</dbReference>
<feature type="binding site" evidence="4">
    <location>
        <begin position="130"/>
        <end position="138"/>
    </location>
    <ligand>
        <name>ATP</name>
        <dbReference type="ChEBI" id="CHEBI:30616"/>
    </ligand>
</feature>